<evidence type="ECO:0000313" key="6">
    <source>
        <dbReference type="Proteomes" id="UP000317648"/>
    </source>
</evidence>
<dbReference type="RefSeq" id="WP_145054702.1">
    <property type="nucleotide sequence ID" value="NZ_CP036433.1"/>
</dbReference>
<evidence type="ECO:0000256" key="4">
    <source>
        <dbReference type="SAM" id="SignalP"/>
    </source>
</evidence>
<proteinExistence type="predicted"/>
<evidence type="ECO:0000256" key="2">
    <source>
        <dbReference type="ARBA" id="ARBA00022803"/>
    </source>
</evidence>
<feature type="repeat" description="TPR" evidence="3">
    <location>
        <begin position="142"/>
        <end position="175"/>
    </location>
</feature>
<feature type="repeat" description="TPR" evidence="3">
    <location>
        <begin position="392"/>
        <end position="425"/>
    </location>
</feature>
<dbReference type="KEGG" id="lcre:Pla8534_38440"/>
<name>A0A518DW12_9BACT</name>
<feature type="repeat" description="TPR" evidence="3">
    <location>
        <begin position="41"/>
        <end position="74"/>
    </location>
</feature>
<sequence length="439" mass="49371" precursor="true">MKISTLLLTLAFCLPCLVSPAQQPLAEAPIPAVSPKEAEAAEELFQAGRNLFFQGKYLEAAEKLQKAVAGNPAKTSYKLLLAKAHRYGQQPEKAIAVFEAILRENGSHVEAGIELAELLDPLKESDRVIGVLEPLLKYKHDYPLYHLLAQANYQKENFEKAQHYYEEATRLNDQNADDHYQLGNIYLAQQRFAKAAVAYERAGDLGVSTGVYHFKLASVYFNLHNYLGAVHAAQIIGGQTGQIKNELYLLDPVPGQKDFFYVCPPQSAVYQTAKAQQLGVDVFDIRFLEANIWLSARRYARANPMYAELEEEVSKANAGLFWYYWAQAALGMDDLEQYLVRLDKAIAADPEVYKPTKADALVTVAERHQQQGDTAKHSEYLQQAVAVTPLSARLHLMLGDAHWIASERRQAVEQYKLVLELEPQHADRVRLLNRIREAS</sequence>
<dbReference type="SUPFAM" id="SSF48452">
    <property type="entry name" value="TPR-like"/>
    <property type="match status" value="2"/>
</dbReference>
<dbReference type="InterPro" id="IPR019734">
    <property type="entry name" value="TPR_rpt"/>
</dbReference>
<dbReference type="AlphaFoldDB" id="A0A518DW12"/>
<evidence type="ECO:0000256" key="3">
    <source>
        <dbReference type="PROSITE-ProRule" id="PRU00339"/>
    </source>
</evidence>
<dbReference type="InterPro" id="IPR011990">
    <property type="entry name" value="TPR-like_helical_dom_sf"/>
</dbReference>
<dbReference type="InterPro" id="IPR051012">
    <property type="entry name" value="CellSynth/LPSAsmb/PSIAsmb"/>
</dbReference>
<evidence type="ECO:0000313" key="5">
    <source>
        <dbReference type="EMBL" id="QDU96025.1"/>
    </source>
</evidence>
<accession>A0A518DW12</accession>
<keyword evidence="4" id="KW-0732">Signal</keyword>
<keyword evidence="2 3" id="KW-0802">TPR repeat</keyword>
<dbReference type="EMBL" id="CP036433">
    <property type="protein sequence ID" value="QDU96025.1"/>
    <property type="molecule type" value="Genomic_DNA"/>
</dbReference>
<feature type="chain" id="PRO_5021958328" evidence="4">
    <location>
        <begin position="22"/>
        <end position="439"/>
    </location>
</feature>
<dbReference type="Gene3D" id="1.25.40.10">
    <property type="entry name" value="Tetratricopeptide repeat domain"/>
    <property type="match status" value="3"/>
</dbReference>
<evidence type="ECO:0000256" key="1">
    <source>
        <dbReference type="ARBA" id="ARBA00022737"/>
    </source>
</evidence>
<dbReference type="Pfam" id="PF13432">
    <property type="entry name" value="TPR_16"/>
    <property type="match status" value="2"/>
</dbReference>
<reference evidence="5 6" key="1">
    <citation type="submission" date="2019-02" db="EMBL/GenBank/DDBJ databases">
        <title>Deep-cultivation of Planctomycetes and their phenomic and genomic characterization uncovers novel biology.</title>
        <authorList>
            <person name="Wiegand S."/>
            <person name="Jogler M."/>
            <person name="Boedeker C."/>
            <person name="Pinto D."/>
            <person name="Vollmers J."/>
            <person name="Rivas-Marin E."/>
            <person name="Kohn T."/>
            <person name="Peeters S.H."/>
            <person name="Heuer A."/>
            <person name="Rast P."/>
            <person name="Oberbeckmann S."/>
            <person name="Bunk B."/>
            <person name="Jeske O."/>
            <person name="Meyerdierks A."/>
            <person name="Storesund J.E."/>
            <person name="Kallscheuer N."/>
            <person name="Luecker S."/>
            <person name="Lage O.M."/>
            <person name="Pohl T."/>
            <person name="Merkel B.J."/>
            <person name="Hornburger P."/>
            <person name="Mueller R.-W."/>
            <person name="Bruemmer F."/>
            <person name="Labrenz M."/>
            <person name="Spormann A.M."/>
            <person name="Op den Camp H."/>
            <person name="Overmann J."/>
            <person name="Amann R."/>
            <person name="Jetten M.S.M."/>
            <person name="Mascher T."/>
            <person name="Medema M.H."/>
            <person name="Devos D.P."/>
            <person name="Kaster A.-K."/>
            <person name="Ovreas L."/>
            <person name="Rohde M."/>
            <person name="Galperin M.Y."/>
            <person name="Jogler C."/>
        </authorList>
    </citation>
    <scope>NUCLEOTIDE SEQUENCE [LARGE SCALE GENOMIC DNA]</scope>
    <source>
        <strain evidence="5 6">Pla85_3_4</strain>
    </source>
</reference>
<dbReference type="PANTHER" id="PTHR45586">
    <property type="entry name" value="TPR REPEAT-CONTAINING PROTEIN PA4667"/>
    <property type="match status" value="1"/>
</dbReference>
<dbReference type="OrthoDB" id="267414at2"/>
<keyword evidence="6" id="KW-1185">Reference proteome</keyword>
<dbReference type="Proteomes" id="UP000317648">
    <property type="component" value="Chromosome"/>
</dbReference>
<dbReference type="SMART" id="SM00028">
    <property type="entry name" value="TPR"/>
    <property type="match status" value="6"/>
</dbReference>
<organism evidence="5 6">
    <name type="scientific">Lignipirellula cremea</name>
    <dbReference type="NCBI Taxonomy" id="2528010"/>
    <lineage>
        <taxon>Bacteria</taxon>
        <taxon>Pseudomonadati</taxon>
        <taxon>Planctomycetota</taxon>
        <taxon>Planctomycetia</taxon>
        <taxon>Pirellulales</taxon>
        <taxon>Pirellulaceae</taxon>
        <taxon>Lignipirellula</taxon>
    </lineage>
</organism>
<dbReference type="PANTHER" id="PTHR45586:SF1">
    <property type="entry name" value="LIPOPOLYSACCHARIDE ASSEMBLY PROTEIN B"/>
    <property type="match status" value="1"/>
</dbReference>
<gene>
    <name evidence="5" type="ORF">Pla8534_38440</name>
</gene>
<keyword evidence="1" id="KW-0677">Repeat</keyword>
<dbReference type="PROSITE" id="PS50005">
    <property type="entry name" value="TPR"/>
    <property type="match status" value="3"/>
</dbReference>
<protein>
    <submittedName>
        <fullName evidence="5">Tetratricopeptide repeat protein</fullName>
    </submittedName>
</protein>
<feature type="signal peptide" evidence="4">
    <location>
        <begin position="1"/>
        <end position="21"/>
    </location>
</feature>